<comment type="cofactor">
    <cofactor evidence="10">
        <name>Mg(2+)</name>
        <dbReference type="ChEBI" id="CHEBI:18420"/>
    </cofactor>
    <cofactor evidence="10">
        <name>Mn(2+)</name>
        <dbReference type="ChEBI" id="CHEBI:29035"/>
    </cofactor>
</comment>
<dbReference type="Proteomes" id="UP000188273">
    <property type="component" value="Chromosome"/>
</dbReference>
<dbReference type="PANTHER" id="PTHR34353">
    <property type="entry name" value="CRISPR-ASSOCIATED ENDONUCLEASE CAS1 1"/>
    <property type="match status" value="1"/>
</dbReference>
<dbReference type="Pfam" id="PF01867">
    <property type="entry name" value="Cas_Cas1"/>
    <property type="match status" value="1"/>
</dbReference>
<keyword evidence="7 10" id="KW-0238">DNA-binding</keyword>
<evidence type="ECO:0000313" key="12">
    <source>
        <dbReference type="Proteomes" id="UP000188273"/>
    </source>
</evidence>
<evidence type="ECO:0000256" key="5">
    <source>
        <dbReference type="ARBA" id="ARBA00022842"/>
    </source>
</evidence>
<comment type="function">
    <text evidence="10">CRISPR (clustered regularly interspaced short palindromic repeat), is an adaptive immune system that provides protection against mobile genetic elements (viruses, transposable elements and conjugative plasmids). CRISPR clusters contain spacers, sequences complementary to antecedent mobile elements, and target invading nucleic acids. CRISPR clusters are transcribed and processed into CRISPR RNA (crRNA). Acts as a dsDNA endonuclease. Involved in the integration of spacer DNA into the CRISPR cassette.</text>
</comment>
<name>A0A1Q2HLP4_9BACT</name>
<dbReference type="EC" id="3.1.-.-" evidence="10"/>
<evidence type="ECO:0000256" key="4">
    <source>
        <dbReference type="ARBA" id="ARBA00022801"/>
    </source>
</evidence>
<keyword evidence="3 10" id="KW-0255">Endonuclease</keyword>
<comment type="similarity">
    <text evidence="10">Belongs to the CRISPR-associated endonuclease Cas1 family.</text>
</comment>
<feature type="binding site" evidence="10">
    <location>
        <position position="148"/>
    </location>
    <ligand>
        <name>Mn(2+)</name>
        <dbReference type="ChEBI" id="CHEBI:29035"/>
    </ligand>
</feature>
<evidence type="ECO:0000256" key="7">
    <source>
        <dbReference type="ARBA" id="ARBA00023125"/>
    </source>
</evidence>
<evidence type="ECO:0000256" key="6">
    <source>
        <dbReference type="ARBA" id="ARBA00023118"/>
    </source>
</evidence>
<feature type="binding site" evidence="10">
    <location>
        <position position="221"/>
    </location>
    <ligand>
        <name>Mn(2+)</name>
        <dbReference type="ChEBI" id="CHEBI:29035"/>
    </ligand>
</feature>
<dbReference type="NCBIfam" id="TIGR00287">
    <property type="entry name" value="cas1"/>
    <property type="match status" value="1"/>
</dbReference>
<organism evidence="11 12">
    <name type="scientific">Sedimentisphaera cyanobacteriorum</name>
    <dbReference type="NCBI Taxonomy" id="1940790"/>
    <lineage>
        <taxon>Bacteria</taxon>
        <taxon>Pseudomonadati</taxon>
        <taxon>Planctomycetota</taxon>
        <taxon>Phycisphaerae</taxon>
        <taxon>Sedimentisphaerales</taxon>
        <taxon>Sedimentisphaeraceae</taxon>
        <taxon>Sedimentisphaera</taxon>
    </lineage>
</organism>
<dbReference type="Gene3D" id="1.20.120.920">
    <property type="entry name" value="CRISPR-associated endonuclease Cas1, C-terminal domain"/>
    <property type="match status" value="1"/>
</dbReference>
<keyword evidence="12" id="KW-1185">Reference proteome</keyword>
<dbReference type="GO" id="GO:0051607">
    <property type="term" value="P:defense response to virus"/>
    <property type="evidence" value="ECO:0007669"/>
    <property type="project" value="UniProtKB-UniRule"/>
</dbReference>
<keyword evidence="6 10" id="KW-0051">Antiviral defense</keyword>
<evidence type="ECO:0000256" key="1">
    <source>
        <dbReference type="ARBA" id="ARBA00022722"/>
    </source>
</evidence>
<dbReference type="RefSeq" id="WP_077538520.1">
    <property type="nucleotide sequence ID" value="NZ_CP019633.1"/>
</dbReference>
<keyword evidence="2 10" id="KW-0479">Metal-binding</keyword>
<keyword evidence="8 10" id="KW-0464">Manganese</keyword>
<evidence type="ECO:0000313" key="11">
    <source>
        <dbReference type="EMBL" id="AQQ08342.1"/>
    </source>
</evidence>
<keyword evidence="5 10" id="KW-0460">Magnesium</keyword>
<dbReference type="GO" id="GO:0043571">
    <property type="term" value="P:maintenance of CRISPR repeat elements"/>
    <property type="evidence" value="ECO:0007669"/>
    <property type="project" value="UniProtKB-UniRule"/>
</dbReference>
<dbReference type="InterPro" id="IPR042206">
    <property type="entry name" value="CRISPR-assoc_Cas1_C"/>
</dbReference>
<dbReference type="STRING" id="1940790.L21SP3_00118"/>
<reference evidence="12" key="1">
    <citation type="submission" date="2017-02" db="EMBL/GenBank/DDBJ databases">
        <title>Comparative genomics and description of representatives of a novel lineage of planctomycetes thriving in anoxic sediments.</title>
        <authorList>
            <person name="Spring S."/>
            <person name="Bunk B."/>
            <person name="Sproer C."/>
            <person name="Klenk H.-P."/>
        </authorList>
    </citation>
    <scope>NUCLEOTIDE SEQUENCE [LARGE SCALE GENOMIC DNA]</scope>
    <source>
        <strain evidence="12">L21-RPul-D3</strain>
    </source>
</reference>
<feature type="binding site" evidence="10">
    <location>
        <position position="206"/>
    </location>
    <ligand>
        <name>Mn(2+)</name>
        <dbReference type="ChEBI" id="CHEBI:29035"/>
    </ligand>
</feature>
<dbReference type="GO" id="GO:0046872">
    <property type="term" value="F:metal ion binding"/>
    <property type="evidence" value="ECO:0007669"/>
    <property type="project" value="UniProtKB-UniRule"/>
</dbReference>
<proteinExistence type="inferred from homology"/>
<evidence type="ECO:0000256" key="3">
    <source>
        <dbReference type="ARBA" id="ARBA00022759"/>
    </source>
</evidence>
<dbReference type="OrthoDB" id="9803119at2"/>
<dbReference type="PANTHER" id="PTHR34353:SF2">
    <property type="entry name" value="CRISPR-ASSOCIATED ENDONUCLEASE CAS1 1"/>
    <property type="match status" value="1"/>
</dbReference>
<dbReference type="HAMAP" id="MF_01470">
    <property type="entry name" value="Cas1"/>
    <property type="match status" value="1"/>
</dbReference>
<dbReference type="GO" id="GO:0004520">
    <property type="term" value="F:DNA endonuclease activity"/>
    <property type="evidence" value="ECO:0007669"/>
    <property type="project" value="InterPro"/>
</dbReference>
<dbReference type="AlphaFoldDB" id="A0A1Q2HLP4"/>
<dbReference type="GO" id="GO:0003677">
    <property type="term" value="F:DNA binding"/>
    <property type="evidence" value="ECO:0007669"/>
    <property type="project" value="UniProtKB-KW"/>
</dbReference>
<keyword evidence="4 10" id="KW-0378">Hydrolase</keyword>
<dbReference type="NCBIfam" id="TIGR03639">
    <property type="entry name" value="cas1_NMENI"/>
    <property type="match status" value="1"/>
</dbReference>
<evidence type="ECO:0000256" key="8">
    <source>
        <dbReference type="ARBA" id="ARBA00023211"/>
    </source>
</evidence>
<comment type="subunit">
    <text evidence="9 10">Homodimer, forms a heterotetramer with a Cas2 homodimer.</text>
</comment>
<evidence type="ECO:0000256" key="10">
    <source>
        <dbReference type="HAMAP-Rule" id="MF_01470"/>
    </source>
</evidence>
<accession>A0A1Q2HLP4</accession>
<protein>
    <recommendedName>
        <fullName evidence="10">CRISPR-associated endonuclease Cas1</fullName>
        <ecNumber evidence="10">3.1.-.-</ecNumber>
    </recommendedName>
</protein>
<dbReference type="InterPro" id="IPR019855">
    <property type="entry name" value="CRISPR-assoc_Cas1_NMENI"/>
</dbReference>
<gene>
    <name evidence="10 11" type="primary">cas1</name>
    <name evidence="11" type="ORF">L21SP3_00118</name>
</gene>
<dbReference type="KEGG" id="pbu:L21SP3_00118"/>
<evidence type="ECO:0000256" key="2">
    <source>
        <dbReference type="ARBA" id="ARBA00022723"/>
    </source>
</evidence>
<sequence>MKRIIEISENSCKLNIRYGQLVIASQNGIERSIPCEDIGILLIDNSAVLYTHSVFTELLNCRAAVVLCNGEHNPAGMLLPIDSNSVQTERQKQQTQASQPLKKRLWKQLIKAKITHQGKIISNYNPEVGIGIAELASKVKSGDPENIEARASRLFWKYFLGGRKFKRQRGGEPPNNLLNYGYMVLRAATARAICCAGLLPTLGIHHCSRYNSFCLADDIMEPFRGYIEEKVLNIWHENPNPAELQDLSQLHKARLLETLHSSIEMEGVSGPLMTGLHKTAASLTKCFDRSAKKLSLPEL</sequence>
<evidence type="ECO:0000256" key="9">
    <source>
        <dbReference type="ARBA" id="ARBA00038592"/>
    </source>
</evidence>
<dbReference type="InterPro" id="IPR050646">
    <property type="entry name" value="Cas1"/>
</dbReference>
<keyword evidence="1 10" id="KW-0540">Nuclease</keyword>
<dbReference type="InterPro" id="IPR002729">
    <property type="entry name" value="CRISPR-assoc_Cas1"/>
</dbReference>
<dbReference type="EMBL" id="CP019633">
    <property type="protein sequence ID" value="AQQ08342.1"/>
    <property type="molecule type" value="Genomic_DNA"/>
</dbReference>
<dbReference type="GO" id="GO:0016787">
    <property type="term" value="F:hydrolase activity"/>
    <property type="evidence" value="ECO:0007669"/>
    <property type="project" value="UniProtKB-KW"/>
</dbReference>